<keyword evidence="2" id="KW-1185">Reference proteome</keyword>
<organism evidence="1 2">
    <name type="scientific">Bipolaris victoriae (strain FI3)</name>
    <name type="common">Victoria blight of oats agent</name>
    <name type="synonym">Cochliobolus victoriae</name>
    <dbReference type="NCBI Taxonomy" id="930091"/>
    <lineage>
        <taxon>Eukaryota</taxon>
        <taxon>Fungi</taxon>
        <taxon>Dikarya</taxon>
        <taxon>Ascomycota</taxon>
        <taxon>Pezizomycotina</taxon>
        <taxon>Dothideomycetes</taxon>
        <taxon>Pleosporomycetidae</taxon>
        <taxon>Pleosporales</taxon>
        <taxon>Pleosporineae</taxon>
        <taxon>Pleosporaceae</taxon>
        <taxon>Bipolaris</taxon>
    </lineage>
</organism>
<dbReference type="Proteomes" id="UP000054337">
    <property type="component" value="Unassembled WGS sequence"/>
</dbReference>
<dbReference type="HOGENOM" id="CLU_2236115_0_0_1"/>
<dbReference type="AlphaFoldDB" id="W7F194"/>
<gene>
    <name evidence="1" type="ORF">COCVIDRAFT_10902</name>
</gene>
<dbReference type="RefSeq" id="XP_014562462.1">
    <property type="nucleotide sequence ID" value="XM_014706976.1"/>
</dbReference>
<dbReference type="GeneID" id="26249506"/>
<reference evidence="1 2" key="1">
    <citation type="journal article" date="2013" name="PLoS Genet.">
        <title>Comparative genome structure, secondary metabolite, and effector coding capacity across Cochliobolus pathogens.</title>
        <authorList>
            <person name="Condon B.J."/>
            <person name="Leng Y."/>
            <person name="Wu D."/>
            <person name="Bushley K.E."/>
            <person name="Ohm R.A."/>
            <person name="Otillar R."/>
            <person name="Martin J."/>
            <person name="Schackwitz W."/>
            <person name="Grimwood J."/>
            <person name="MohdZainudin N."/>
            <person name="Xue C."/>
            <person name="Wang R."/>
            <person name="Manning V.A."/>
            <person name="Dhillon B."/>
            <person name="Tu Z.J."/>
            <person name="Steffenson B.J."/>
            <person name="Salamov A."/>
            <person name="Sun H."/>
            <person name="Lowry S."/>
            <person name="LaButti K."/>
            <person name="Han J."/>
            <person name="Copeland A."/>
            <person name="Lindquist E."/>
            <person name="Barry K."/>
            <person name="Schmutz J."/>
            <person name="Baker S.E."/>
            <person name="Ciuffetti L.M."/>
            <person name="Grigoriev I.V."/>
            <person name="Zhong S."/>
            <person name="Turgeon B.G."/>
        </authorList>
    </citation>
    <scope>NUCLEOTIDE SEQUENCE [LARGE SCALE GENOMIC DNA]</scope>
    <source>
        <strain evidence="1 2">FI3</strain>
    </source>
</reference>
<sequence>MRRQRHPPFISCMRSRDEMCVCEGTRGGQIAAGLSSERAAPRPCCAFHVAAAVAVVPDTSAPRSESIAADVDSPSPPQRLAAAAAMLPTTQSLPPQPRRLLSQVY</sequence>
<name>W7F194_BIPV3</name>
<evidence type="ECO:0000313" key="2">
    <source>
        <dbReference type="Proteomes" id="UP000054337"/>
    </source>
</evidence>
<accession>W7F194</accession>
<dbReference type="EMBL" id="KI968691">
    <property type="protein sequence ID" value="EUN32929.1"/>
    <property type="molecule type" value="Genomic_DNA"/>
</dbReference>
<evidence type="ECO:0000313" key="1">
    <source>
        <dbReference type="EMBL" id="EUN32929.1"/>
    </source>
</evidence>
<protein>
    <submittedName>
        <fullName evidence="1">Uncharacterized protein</fullName>
    </submittedName>
</protein>
<proteinExistence type="predicted"/>